<evidence type="ECO:0000256" key="1">
    <source>
        <dbReference type="SAM" id="MobiDB-lite"/>
    </source>
</evidence>
<comment type="caution">
    <text evidence="2">The sequence shown here is derived from an EMBL/GenBank/DDBJ whole genome shotgun (WGS) entry which is preliminary data.</text>
</comment>
<organism evidence="2 3">
    <name type="scientific">Actinomadura fulvescens</name>
    <dbReference type="NCBI Taxonomy" id="46160"/>
    <lineage>
        <taxon>Bacteria</taxon>
        <taxon>Bacillati</taxon>
        <taxon>Actinomycetota</taxon>
        <taxon>Actinomycetes</taxon>
        <taxon>Streptosporangiales</taxon>
        <taxon>Thermomonosporaceae</taxon>
        <taxon>Actinomadura</taxon>
    </lineage>
</organism>
<gene>
    <name evidence="2" type="ORF">GCM10010411_62620</name>
</gene>
<dbReference type="RefSeq" id="WP_344546076.1">
    <property type="nucleotide sequence ID" value="NZ_BAAATD010000009.1"/>
</dbReference>
<feature type="compositionally biased region" description="Basic and acidic residues" evidence="1">
    <location>
        <begin position="154"/>
        <end position="163"/>
    </location>
</feature>
<evidence type="ECO:0000313" key="2">
    <source>
        <dbReference type="EMBL" id="GAA2618617.1"/>
    </source>
</evidence>
<dbReference type="Proteomes" id="UP001501509">
    <property type="component" value="Unassembled WGS sequence"/>
</dbReference>
<keyword evidence="3" id="KW-1185">Reference proteome</keyword>
<feature type="region of interest" description="Disordered" evidence="1">
    <location>
        <begin position="154"/>
        <end position="178"/>
    </location>
</feature>
<name>A0ABP6CIU7_9ACTN</name>
<reference evidence="3" key="1">
    <citation type="journal article" date="2019" name="Int. J. Syst. Evol. Microbiol.">
        <title>The Global Catalogue of Microorganisms (GCM) 10K type strain sequencing project: providing services to taxonomists for standard genome sequencing and annotation.</title>
        <authorList>
            <consortium name="The Broad Institute Genomics Platform"/>
            <consortium name="The Broad Institute Genome Sequencing Center for Infectious Disease"/>
            <person name="Wu L."/>
            <person name="Ma J."/>
        </authorList>
    </citation>
    <scope>NUCLEOTIDE SEQUENCE [LARGE SCALE GENOMIC DNA]</scope>
    <source>
        <strain evidence="3">JCM 6833</strain>
    </source>
</reference>
<accession>A0ABP6CIU7</accession>
<proteinExistence type="predicted"/>
<evidence type="ECO:0000313" key="3">
    <source>
        <dbReference type="Proteomes" id="UP001501509"/>
    </source>
</evidence>
<dbReference type="EMBL" id="BAAATD010000009">
    <property type="protein sequence ID" value="GAA2618617.1"/>
    <property type="molecule type" value="Genomic_DNA"/>
</dbReference>
<sequence>MTTTLEPAAPTVTLPSPRELLDYAPGLFDKLAAYVAKHQALTLPYAERVIEQTLIWFKACAGNPSQRVGMTDAVDHGWHAFILHSQDYTTFCERMFGHYLHHVPPAPGQHMTEQEVAATLPALRATGYAVDDMFWDGPGYGCCPPDPCTRYVDPARRETHPAHPTETGTPRPPEPISA</sequence>
<protein>
    <submittedName>
        <fullName evidence="2">Uncharacterized protein</fullName>
    </submittedName>
</protein>